<dbReference type="AlphaFoldDB" id="A0A315A979"/>
<dbReference type="Proteomes" id="UP000250321">
    <property type="component" value="Unassembled WGS sequence"/>
</dbReference>
<protein>
    <recommendedName>
        <fullName evidence="3">Hemerythrin-like domain-containing protein</fullName>
    </recommendedName>
</protein>
<evidence type="ECO:0000313" key="2">
    <source>
        <dbReference type="Proteomes" id="UP000250321"/>
    </source>
</evidence>
<dbReference type="OrthoDB" id="1712125at2759"/>
<gene>
    <name evidence="1" type="ORF">Pyn_20808</name>
</gene>
<dbReference type="Gene3D" id="1.20.120.520">
    <property type="entry name" value="nmb1532 protein domain like"/>
    <property type="match status" value="1"/>
</dbReference>
<sequence length="124" mass="13574">MATPLTGLQHMDGGGGVAVLSNSVNKVDSSSSSSANGCLKSLEPRSPILIFLFFHKAIRKELDALHRSAMAFATGKRTDIRPLLERYHFLRSIYKHHSNAEDEFPEGVSILYRSPTNIGQPAHG</sequence>
<keyword evidence="2" id="KW-1185">Reference proteome</keyword>
<proteinExistence type="predicted"/>
<dbReference type="CDD" id="cd12108">
    <property type="entry name" value="Hr-like"/>
    <property type="match status" value="1"/>
</dbReference>
<evidence type="ECO:0008006" key="3">
    <source>
        <dbReference type="Google" id="ProtNLM"/>
    </source>
</evidence>
<comment type="caution">
    <text evidence="1">The sequence shown here is derived from an EMBL/GenBank/DDBJ whole genome shotgun (WGS) entry which is preliminary data.</text>
</comment>
<reference evidence="1 2" key="1">
    <citation type="submission" date="2018-02" db="EMBL/GenBank/DDBJ databases">
        <title>Draft genome of wild Prunus yedoensis var. nudiflora.</title>
        <authorList>
            <person name="Baek S."/>
            <person name="Kim J.-H."/>
            <person name="Choi K."/>
            <person name="Kim G.-B."/>
            <person name="Cho A."/>
            <person name="Jang H."/>
            <person name="Shin C.-H."/>
            <person name="Yu H.-J."/>
            <person name="Mun J.-H."/>
        </authorList>
    </citation>
    <scope>NUCLEOTIDE SEQUENCE [LARGE SCALE GENOMIC DNA]</scope>
    <source>
        <strain evidence="2">cv. Jeju island</strain>
        <tissue evidence="1">Leaf</tissue>
    </source>
</reference>
<accession>A0A315A979</accession>
<dbReference type="EMBL" id="PJQY01000481">
    <property type="protein sequence ID" value="PQQ10716.1"/>
    <property type="molecule type" value="Genomic_DNA"/>
</dbReference>
<organism evidence="1 2">
    <name type="scientific">Prunus yedoensis var. nudiflora</name>
    <dbReference type="NCBI Taxonomy" id="2094558"/>
    <lineage>
        <taxon>Eukaryota</taxon>
        <taxon>Viridiplantae</taxon>
        <taxon>Streptophyta</taxon>
        <taxon>Embryophyta</taxon>
        <taxon>Tracheophyta</taxon>
        <taxon>Spermatophyta</taxon>
        <taxon>Magnoliopsida</taxon>
        <taxon>eudicotyledons</taxon>
        <taxon>Gunneridae</taxon>
        <taxon>Pentapetalae</taxon>
        <taxon>rosids</taxon>
        <taxon>fabids</taxon>
        <taxon>Rosales</taxon>
        <taxon>Rosaceae</taxon>
        <taxon>Amygdaloideae</taxon>
        <taxon>Amygdaleae</taxon>
        <taxon>Prunus</taxon>
    </lineage>
</organism>
<evidence type="ECO:0000313" key="1">
    <source>
        <dbReference type="EMBL" id="PQQ10716.1"/>
    </source>
</evidence>
<name>A0A315A979_PRUYE</name>
<dbReference type="STRING" id="2094558.A0A315A979"/>